<organism evidence="1 2">
    <name type="scientific">Nostoc parmelioides FACHB-3921</name>
    <dbReference type="NCBI Taxonomy" id="2692909"/>
    <lineage>
        <taxon>Bacteria</taxon>
        <taxon>Bacillati</taxon>
        <taxon>Cyanobacteriota</taxon>
        <taxon>Cyanophyceae</taxon>
        <taxon>Nostocales</taxon>
        <taxon>Nostocaceae</taxon>
        <taxon>Nostoc</taxon>
    </lineage>
</organism>
<reference evidence="1 2" key="1">
    <citation type="journal article" date="2020" name="ISME J.">
        <title>Comparative genomics reveals insights into cyanobacterial evolution and habitat adaptation.</title>
        <authorList>
            <person name="Chen M.Y."/>
            <person name="Teng W.K."/>
            <person name="Zhao L."/>
            <person name="Hu C.X."/>
            <person name="Zhou Y.K."/>
            <person name="Han B.P."/>
            <person name="Song L.R."/>
            <person name="Shu W.S."/>
        </authorList>
    </citation>
    <scope>NUCLEOTIDE SEQUENCE [LARGE SCALE GENOMIC DNA]</scope>
    <source>
        <strain evidence="1 2">FACHB-3921</strain>
    </source>
</reference>
<gene>
    <name evidence="1" type="ORF">H6G14_31325</name>
</gene>
<sequence>MTDSSSLLLSYEELVQNHANQFDPQIASLQQLVEIRMQEIRDAEQKLVEAQVIELKRITDALASDARCLLQIPELRAFVQELKQTRSNYWYNSEPKVSIAEDPTTWLLTSLELPIGLSNYQIHEDLDGYDDERHFIGYSYSLSLRLGAVEDEINIPLKRIYNVNEYSETSIKQQIEGYICGNIKYLLRDMKAPDEQKQQLAIEISTLIGYSTKIFALKPRTAIFEYSSISED</sequence>
<dbReference type="EMBL" id="JACJQL010000115">
    <property type="protein sequence ID" value="MBD2255685.1"/>
    <property type="molecule type" value="Genomic_DNA"/>
</dbReference>
<dbReference type="Proteomes" id="UP000621307">
    <property type="component" value="Unassembled WGS sequence"/>
</dbReference>
<comment type="caution">
    <text evidence="1">The sequence shown here is derived from an EMBL/GenBank/DDBJ whole genome shotgun (WGS) entry which is preliminary data.</text>
</comment>
<accession>A0ABR8BS10</accession>
<name>A0ABR8BS10_9NOSO</name>
<evidence type="ECO:0000313" key="1">
    <source>
        <dbReference type="EMBL" id="MBD2255685.1"/>
    </source>
</evidence>
<keyword evidence="2" id="KW-1185">Reference proteome</keyword>
<protein>
    <submittedName>
        <fullName evidence="1">Uncharacterized protein</fullName>
    </submittedName>
</protein>
<dbReference type="RefSeq" id="WP_190572751.1">
    <property type="nucleotide sequence ID" value="NZ_JACJQL010000115.1"/>
</dbReference>
<proteinExistence type="predicted"/>
<evidence type="ECO:0000313" key="2">
    <source>
        <dbReference type="Proteomes" id="UP000621307"/>
    </source>
</evidence>